<evidence type="ECO:0000259" key="2">
    <source>
        <dbReference type="Pfam" id="PF00345"/>
    </source>
</evidence>
<keyword evidence="1" id="KW-0732">Signal</keyword>
<dbReference type="Proteomes" id="UP000661918">
    <property type="component" value="Unassembled WGS sequence"/>
</dbReference>
<comment type="caution">
    <text evidence="3">The sequence shown here is derived from an EMBL/GenBank/DDBJ whole genome shotgun (WGS) entry which is preliminary data.</text>
</comment>
<dbReference type="PANTHER" id="PTHR30251">
    <property type="entry name" value="PILUS ASSEMBLY CHAPERONE"/>
    <property type="match status" value="1"/>
</dbReference>
<dbReference type="InterPro" id="IPR016147">
    <property type="entry name" value="Pili_assmbl_chaperone_N"/>
</dbReference>
<accession>A0ABQ2GZN2</accession>
<gene>
    <name evidence="3" type="ORF">GCM10010841_32110</name>
</gene>
<dbReference type="RefSeq" id="WP_188905366.1">
    <property type="nucleotide sequence ID" value="NZ_BMOM01000053.1"/>
</dbReference>
<feature type="signal peptide" evidence="1">
    <location>
        <begin position="1"/>
        <end position="22"/>
    </location>
</feature>
<dbReference type="InterPro" id="IPR013783">
    <property type="entry name" value="Ig-like_fold"/>
</dbReference>
<dbReference type="PANTHER" id="PTHR30251:SF4">
    <property type="entry name" value="SLR1668 PROTEIN"/>
    <property type="match status" value="1"/>
</dbReference>
<name>A0ABQ2GZN2_9DEIO</name>
<organism evidence="3 4">
    <name type="scientific">Deinococcus aerophilus</name>
    <dbReference type="NCBI Taxonomy" id="522488"/>
    <lineage>
        <taxon>Bacteria</taxon>
        <taxon>Thermotogati</taxon>
        <taxon>Deinococcota</taxon>
        <taxon>Deinococci</taxon>
        <taxon>Deinococcales</taxon>
        <taxon>Deinococcaceae</taxon>
        <taxon>Deinococcus</taxon>
    </lineage>
</organism>
<proteinExistence type="predicted"/>
<dbReference type="InterPro" id="IPR050643">
    <property type="entry name" value="Periplasmic_pilus_chap"/>
</dbReference>
<feature type="domain" description="Pili assembly chaperone N-terminal" evidence="2">
    <location>
        <begin position="31"/>
        <end position="131"/>
    </location>
</feature>
<dbReference type="Pfam" id="PF00345">
    <property type="entry name" value="PapD_N"/>
    <property type="match status" value="1"/>
</dbReference>
<evidence type="ECO:0000256" key="1">
    <source>
        <dbReference type="SAM" id="SignalP"/>
    </source>
</evidence>
<feature type="chain" id="PRO_5046692838" description="Pili assembly chaperone N-terminal domain-containing protein" evidence="1">
    <location>
        <begin position="23"/>
        <end position="234"/>
    </location>
</feature>
<dbReference type="EMBL" id="BMOM01000053">
    <property type="protein sequence ID" value="GGM21828.1"/>
    <property type="molecule type" value="Genomic_DNA"/>
</dbReference>
<reference evidence="4" key="1">
    <citation type="journal article" date="2019" name="Int. J. Syst. Evol. Microbiol.">
        <title>The Global Catalogue of Microorganisms (GCM) 10K type strain sequencing project: providing services to taxonomists for standard genome sequencing and annotation.</title>
        <authorList>
            <consortium name="The Broad Institute Genomics Platform"/>
            <consortium name="The Broad Institute Genome Sequencing Center for Infectious Disease"/>
            <person name="Wu L."/>
            <person name="Ma J."/>
        </authorList>
    </citation>
    <scope>NUCLEOTIDE SEQUENCE [LARGE SCALE GENOMIC DNA]</scope>
    <source>
        <strain evidence="4">JCM 15443</strain>
    </source>
</reference>
<dbReference type="Gene3D" id="2.60.40.10">
    <property type="entry name" value="Immunoglobulins"/>
    <property type="match status" value="1"/>
</dbReference>
<evidence type="ECO:0000313" key="4">
    <source>
        <dbReference type="Proteomes" id="UP000661918"/>
    </source>
</evidence>
<evidence type="ECO:0000313" key="3">
    <source>
        <dbReference type="EMBL" id="GGM21828.1"/>
    </source>
</evidence>
<keyword evidence="4" id="KW-1185">Reference proteome</keyword>
<dbReference type="SUPFAM" id="SSF49354">
    <property type="entry name" value="PapD-like"/>
    <property type="match status" value="1"/>
</dbReference>
<sequence length="234" mass="25116">MLKRSRILFLMGLLTCVGSSEAARFVLSPVLLTLDTAQTLTTSTTVTNTDTVPAEFTAEVLSWTQKDGQDVLVPTRDAIVSPMNFKVAPGRSQVVRVALRRPPTTASVTYRLIIKQQVQAQPSSSGALTITPRYVFSLPLFAEKSGARPSVALSAVQRNDAAYLVFKNSGDGYGVFRKIQLAAGGQTVDLGNQYVLSGSTMEVKLPPALNGAKGIEFTAEDANQKPVRVTLNVQ</sequence>
<protein>
    <recommendedName>
        <fullName evidence="2">Pili assembly chaperone N-terminal domain-containing protein</fullName>
    </recommendedName>
</protein>
<dbReference type="InterPro" id="IPR008962">
    <property type="entry name" value="PapD-like_sf"/>
</dbReference>